<dbReference type="InterPro" id="IPR050270">
    <property type="entry name" value="DegV_domain_contain"/>
</dbReference>
<dbReference type="EMBL" id="FNJM01000016">
    <property type="protein sequence ID" value="SDP77541.1"/>
    <property type="molecule type" value="Genomic_DNA"/>
</dbReference>
<evidence type="ECO:0000256" key="1">
    <source>
        <dbReference type="ARBA" id="ARBA00023121"/>
    </source>
</evidence>
<dbReference type="SUPFAM" id="SSF82549">
    <property type="entry name" value="DAK1/DegV-like"/>
    <property type="match status" value="1"/>
</dbReference>
<proteinExistence type="predicted"/>
<dbReference type="PANTHER" id="PTHR33434:SF2">
    <property type="entry name" value="FATTY ACID-BINDING PROTEIN TM_1468"/>
    <property type="match status" value="1"/>
</dbReference>
<dbReference type="InterPro" id="IPR003797">
    <property type="entry name" value="DegV"/>
</dbReference>
<evidence type="ECO:0000313" key="2">
    <source>
        <dbReference type="EMBL" id="SDP77541.1"/>
    </source>
</evidence>
<dbReference type="OrthoDB" id="9780216at2"/>
<accession>A0A1H0VGR0</accession>
<dbReference type="PANTHER" id="PTHR33434">
    <property type="entry name" value="DEGV DOMAIN-CONTAINING PROTEIN DR_1986-RELATED"/>
    <property type="match status" value="1"/>
</dbReference>
<dbReference type="AlphaFoldDB" id="A0A1H0VGR0"/>
<protein>
    <submittedName>
        <fullName evidence="2">EDD domain protein, DegV family</fullName>
    </submittedName>
</protein>
<dbReference type="Gene3D" id="3.40.50.10170">
    <property type="match status" value="1"/>
</dbReference>
<sequence length="285" mass="32284">MNNIILVAETGSDIPKDIAEEMGIFLVPMHVTMGSDTFDDGTFPIEKIYEYYDDTNKIPKTSGSSPEDFIRVFDEIHRLYPDKQILHLAYSAVTTCSYQSALIAAEDRDYIMSFDTKQVSIGQAAIVIKTARYLKANPNVTMEELVEEVRNIRDSCQMCFVPDKLEYLKAGGRVSNAVFIGGKILSIHPSIEIENGYLVAKKKYRGKMERVVTKMIEEYSHMKNLDKKEVWLLWSMGLPNTVRIAAEHKIKEIGFEKIRWMQTGCVITTHGGPGSFGIVGFSRYK</sequence>
<dbReference type="GO" id="GO:0008289">
    <property type="term" value="F:lipid binding"/>
    <property type="evidence" value="ECO:0007669"/>
    <property type="project" value="UniProtKB-KW"/>
</dbReference>
<dbReference type="InterPro" id="IPR043168">
    <property type="entry name" value="DegV_C"/>
</dbReference>
<dbReference type="NCBIfam" id="TIGR00762">
    <property type="entry name" value="DegV"/>
    <property type="match status" value="1"/>
</dbReference>
<name>A0A1H0VGR0_9CLOT</name>
<dbReference type="PROSITE" id="PS51482">
    <property type="entry name" value="DEGV"/>
    <property type="match status" value="1"/>
</dbReference>
<evidence type="ECO:0000313" key="3">
    <source>
        <dbReference type="Proteomes" id="UP000198597"/>
    </source>
</evidence>
<reference evidence="2 3" key="1">
    <citation type="submission" date="2016-10" db="EMBL/GenBank/DDBJ databases">
        <authorList>
            <person name="de Groot N.N."/>
        </authorList>
    </citation>
    <scope>NUCLEOTIDE SEQUENCE [LARGE SCALE GENOMIC DNA]</scope>
    <source>
        <strain evidence="2 3">DSM 12272</strain>
    </source>
</reference>
<organism evidence="2 3">
    <name type="scientific">Clostridium gasigenes</name>
    <dbReference type="NCBI Taxonomy" id="94869"/>
    <lineage>
        <taxon>Bacteria</taxon>
        <taxon>Bacillati</taxon>
        <taxon>Bacillota</taxon>
        <taxon>Clostridia</taxon>
        <taxon>Eubacteriales</taxon>
        <taxon>Clostridiaceae</taxon>
        <taxon>Clostridium</taxon>
    </lineage>
</organism>
<dbReference type="Gene3D" id="3.30.1180.10">
    <property type="match status" value="1"/>
</dbReference>
<dbReference type="Proteomes" id="UP000198597">
    <property type="component" value="Unassembled WGS sequence"/>
</dbReference>
<dbReference type="RefSeq" id="WP_089972656.1">
    <property type="nucleotide sequence ID" value="NZ_FNJM01000016.1"/>
</dbReference>
<dbReference type="STRING" id="94869.SAMN04488529_11663"/>
<keyword evidence="1" id="KW-0446">Lipid-binding</keyword>
<dbReference type="Pfam" id="PF02645">
    <property type="entry name" value="DegV"/>
    <property type="match status" value="1"/>
</dbReference>
<keyword evidence="3" id="KW-1185">Reference proteome</keyword>
<gene>
    <name evidence="2" type="ORF">SAMN04488529_11663</name>
</gene>